<keyword evidence="2" id="KW-0479">Metal-binding</keyword>
<gene>
    <name evidence="8" type="ORF">Tco_1109893</name>
</gene>
<evidence type="ECO:0000256" key="2">
    <source>
        <dbReference type="ARBA" id="ARBA00022723"/>
    </source>
</evidence>
<keyword evidence="1" id="KW-0645">Protease</keyword>
<evidence type="ECO:0000259" key="6">
    <source>
        <dbReference type="PROSITE" id="PS50158"/>
    </source>
</evidence>
<keyword evidence="4" id="KW-0863">Zinc-finger</keyword>
<dbReference type="PANTHER" id="PTHR42648">
    <property type="entry name" value="TRANSPOSASE, PUTATIVE-RELATED"/>
    <property type="match status" value="1"/>
</dbReference>
<sequence>MSFLDIITKKVKPKQQQQLIPTTTTILNIKLPILKKEEYDIWAIEMEHYLEYIDNDVWKVIQNGNSKKRISTGKDGVIRVLPPVSAAEIHAVEKERKARTILLMAIPKEHLRRFHGMDDAKRNFEKQIRTCSEGLKKGYDRFQQLFTQLEAYGAEVSTEDANHNSTSLKLGTILPKQQQEIDESLYVYGKKGPQKHKTSVSDDKFNEYSTCQSNDSAGSFGNTSEHSVEFESEIISVPKEVSESKSVTTNEKVVSEPKPKEVKPSCVTHVKTPRQPVKNQETPKVNRKNWNEMMERELGEGYSFIKKKCFVCGSLSHLIRDCDFYEKKMAREAELKKQRVFNTGNGVAKPVWNNANRVNHANHFVPRPVQLNAVRPNSNSVRPNVNTGRANVNSVRQNVNSVRSNVNTVRPKQPVPTSNSNSFSPVRPQVNKFNQRSNFSKSHSPVRRPIVRKTAKMPYSHTVKGNWGTAVKTSAGYNWRNTRPNSNCNSGSNFVRTDHPLKNMEDRGIFDSGCSAHMTGNKDHLDDFEECKGGSVTFGGSKGYITGKGRIRVGNLEFDSVSFVKELGHFNLFSISQICDKQHKVLFTETECLVVSPDFKMPDENQILLKVPRQHNMYSFDMKTPAPTKDYACLIAKATSDESKLWHRRLGHINFKNLNKLVKGNLVRGLPSKVFRNDHTCVACQKGKQHKASCKAKLERTITEPLHTLHMDLFGPTSVKSINHASYCLVITDDCTRFSWVFFLATKDETSGILQNFIRQIENQLNHRVKIIRSDNGTEFKNRDMLEFCGNKGIKQEYSNARTPQQNGVAERMNMTLIEAARTMLADSLLPTTFWAEAVSTACYIFNRVRVTKPQNKTPYELLFGHKPIISYIRPFGCHVTILDTLSVLGKFDGKCDEGFLVGYSLNSKAFRVYNLVTKKVEVNLHVKFLEEKPNVKGVGTLQTPYANAYAEEDEAEELIVVPTEAKHTAVKVELRKSSTNSKAEEFLTELQNLKTQEKEAYPTGISEDTPEILAFRRELDELAQKHLREVPKNKATSTTSVNSGSGPVNSQHADQDDSDMPELTIFNKPQKGIFDEASYDDEGMVHDFNNLPTEVAVSPILTLRIHNIHPQSQIFGDPKSSVQIRSKVQQHSGAHALQNVMNPLSRLPYGAKVIGTNGVYRKQKGMKRGVVVRYKGRLGQASQTDEEVYVSQPPGFVDPDHPKKVYKCDKFEALMKGRFQMSSMGELIFFLGLQVKQKTDGLFISQDKYVADLLKKFDLASLKTAITPMETKMALTKMRKLMMWMYTLHIDLIVATSTTEAEYVAAAIAMTSVVDSKSNAGLMVSILP</sequence>
<evidence type="ECO:0000256" key="4">
    <source>
        <dbReference type="PROSITE-ProRule" id="PRU00047"/>
    </source>
</evidence>
<feature type="compositionally biased region" description="Basic and acidic residues" evidence="5">
    <location>
        <begin position="253"/>
        <end position="263"/>
    </location>
</feature>
<dbReference type="InterPro" id="IPR013103">
    <property type="entry name" value="RVT_2"/>
</dbReference>
<evidence type="ECO:0000256" key="5">
    <source>
        <dbReference type="SAM" id="MobiDB-lite"/>
    </source>
</evidence>
<dbReference type="Proteomes" id="UP001151760">
    <property type="component" value="Unassembled WGS sequence"/>
</dbReference>
<comment type="caution">
    <text evidence="8">The sequence shown here is derived from an EMBL/GenBank/DDBJ whole genome shotgun (WGS) entry which is preliminary data.</text>
</comment>
<dbReference type="InterPro" id="IPR036397">
    <property type="entry name" value="RNaseH_sf"/>
</dbReference>
<accession>A0ABQ5IIM8</accession>
<dbReference type="Gene3D" id="3.30.420.10">
    <property type="entry name" value="Ribonuclease H-like superfamily/Ribonuclease H"/>
    <property type="match status" value="1"/>
</dbReference>
<feature type="region of interest" description="Disordered" evidence="5">
    <location>
        <begin position="248"/>
        <end position="268"/>
    </location>
</feature>
<dbReference type="InterPro" id="IPR001584">
    <property type="entry name" value="Integrase_cat-core"/>
</dbReference>
<proteinExistence type="predicted"/>
<dbReference type="EMBL" id="BQNB010020782">
    <property type="protein sequence ID" value="GJT99554.1"/>
    <property type="molecule type" value="Genomic_DNA"/>
</dbReference>
<dbReference type="InterPro" id="IPR057670">
    <property type="entry name" value="SH3_retrovirus"/>
</dbReference>
<feature type="region of interest" description="Disordered" evidence="5">
    <location>
        <begin position="1028"/>
        <end position="1061"/>
    </location>
</feature>
<dbReference type="InterPro" id="IPR054722">
    <property type="entry name" value="PolX-like_BBD"/>
</dbReference>
<dbReference type="Pfam" id="PF07727">
    <property type="entry name" value="RVT_2"/>
    <property type="match status" value="1"/>
</dbReference>
<protein>
    <submittedName>
        <fullName evidence="8">Ribonuclease H-like domain-containing protein</fullName>
    </submittedName>
</protein>
<dbReference type="SUPFAM" id="SSF53098">
    <property type="entry name" value="Ribonuclease H-like"/>
    <property type="match status" value="1"/>
</dbReference>
<dbReference type="InterPro" id="IPR001878">
    <property type="entry name" value="Znf_CCHC"/>
</dbReference>
<keyword evidence="9" id="KW-1185">Reference proteome</keyword>
<evidence type="ECO:0000313" key="9">
    <source>
        <dbReference type="Proteomes" id="UP001151760"/>
    </source>
</evidence>
<dbReference type="Pfam" id="PF22936">
    <property type="entry name" value="Pol_BBD"/>
    <property type="match status" value="1"/>
</dbReference>
<feature type="domain" description="Integrase catalytic" evidence="7">
    <location>
        <begin position="701"/>
        <end position="867"/>
    </location>
</feature>
<dbReference type="PROSITE" id="PS50158">
    <property type="entry name" value="ZF_CCHC"/>
    <property type="match status" value="1"/>
</dbReference>
<evidence type="ECO:0000313" key="8">
    <source>
        <dbReference type="EMBL" id="GJT99554.1"/>
    </source>
</evidence>
<dbReference type="Pfam" id="PF00665">
    <property type="entry name" value="rve"/>
    <property type="match status" value="1"/>
</dbReference>
<dbReference type="InterPro" id="IPR012337">
    <property type="entry name" value="RNaseH-like_sf"/>
</dbReference>
<dbReference type="Pfam" id="PF13976">
    <property type="entry name" value="gag_pre-integrs"/>
    <property type="match status" value="1"/>
</dbReference>
<dbReference type="InterPro" id="IPR025724">
    <property type="entry name" value="GAG-pre-integrase_dom"/>
</dbReference>
<evidence type="ECO:0000256" key="1">
    <source>
        <dbReference type="ARBA" id="ARBA00022670"/>
    </source>
</evidence>
<keyword evidence="4" id="KW-0862">Zinc</keyword>
<keyword evidence="3" id="KW-0378">Hydrolase</keyword>
<organism evidence="8 9">
    <name type="scientific">Tanacetum coccineum</name>
    <dbReference type="NCBI Taxonomy" id="301880"/>
    <lineage>
        <taxon>Eukaryota</taxon>
        <taxon>Viridiplantae</taxon>
        <taxon>Streptophyta</taxon>
        <taxon>Embryophyta</taxon>
        <taxon>Tracheophyta</taxon>
        <taxon>Spermatophyta</taxon>
        <taxon>Magnoliopsida</taxon>
        <taxon>eudicotyledons</taxon>
        <taxon>Gunneridae</taxon>
        <taxon>Pentapetalae</taxon>
        <taxon>asterids</taxon>
        <taxon>campanulids</taxon>
        <taxon>Asterales</taxon>
        <taxon>Asteraceae</taxon>
        <taxon>Asteroideae</taxon>
        <taxon>Anthemideae</taxon>
        <taxon>Anthemidinae</taxon>
        <taxon>Tanacetum</taxon>
    </lineage>
</organism>
<name>A0ABQ5IIM8_9ASTR</name>
<dbReference type="InterPro" id="IPR039537">
    <property type="entry name" value="Retrotran_Ty1/copia-like"/>
</dbReference>
<evidence type="ECO:0000259" key="7">
    <source>
        <dbReference type="PROSITE" id="PS50994"/>
    </source>
</evidence>
<dbReference type="PANTHER" id="PTHR42648:SF32">
    <property type="entry name" value="RIBONUCLEASE H-LIKE DOMAIN, GAG-PRE-INTEGRASE DOMAIN PROTEIN-RELATED"/>
    <property type="match status" value="1"/>
</dbReference>
<evidence type="ECO:0000256" key="3">
    <source>
        <dbReference type="ARBA" id="ARBA00022801"/>
    </source>
</evidence>
<feature type="compositionally biased region" description="Polar residues" evidence="5">
    <location>
        <begin position="1035"/>
        <end position="1053"/>
    </location>
</feature>
<dbReference type="PROSITE" id="PS50994">
    <property type="entry name" value="INTEGRASE"/>
    <property type="match status" value="1"/>
</dbReference>
<feature type="domain" description="CCHC-type" evidence="6">
    <location>
        <begin position="308"/>
        <end position="322"/>
    </location>
</feature>
<reference evidence="8" key="1">
    <citation type="journal article" date="2022" name="Int. J. Mol. Sci.">
        <title>Draft Genome of Tanacetum Coccineum: Genomic Comparison of Closely Related Tanacetum-Family Plants.</title>
        <authorList>
            <person name="Yamashiro T."/>
            <person name="Shiraishi A."/>
            <person name="Nakayama K."/>
            <person name="Satake H."/>
        </authorList>
    </citation>
    <scope>NUCLEOTIDE SEQUENCE</scope>
</reference>
<dbReference type="Pfam" id="PF25597">
    <property type="entry name" value="SH3_retrovirus"/>
    <property type="match status" value="1"/>
</dbReference>
<reference evidence="8" key="2">
    <citation type="submission" date="2022-01" db="EMBL/GenBank/DDBJ databases">
        <authorList>
            <person name="Yamashiro T."/>
            <person name="Shiraishi A."/>
            <person name="Satake H."/>
            <person name="Nakayama K."/>
        </authorList>
    </citation>
    <scope>NUCLEOTIDE SEQUENCE</scope>
</reference>
<feature type="region of interest" description="Disordered" evidence="5">
    <location>
        <begin position="407"/>
        <end position="427"/>
    </location>
</feature>
<feature type="compositionally biased region" description="Polar residues" evidence="5">
    <location>
        <begin position="415"/>
        <end position="424"/>
    </location>
</feature>